<evidence type="ECO:0000313" key="18">
    <source>
        <dbReference type="EMBL" id="KAJ2865488.1"/>
    </source>
</evidence>
<evidence type="ECO:0000256" key="15">
    <source>
        <dbReference type="ARBA" id="ARBA00023328"/>
    </source>
</evidence>
<accession>A0A9W8IR67</accession>
<keyword evidence="7" id="KW-0963">Cytoplasm</keyword>
<evidence type="ECO:0000256" key="5">
    <source>
        <dbReference type="ARBA" id="ARBA00020261"/>
    </source>
</evidence>
<dbReference type="PANTHER" id="PTHR28025">
    <property type="entry name" value="DASH COMPLEX SUBUNIT DAD1"/>
    <property type="match status" value="1"/>
</dbReference>
<evidence type="ECO:0000256" key="3">
    <source>
        <dbReference type="ARBA" id="ARBA00004629"/>
    </source>
</evidence>
<keyword evidence="6" id="KW-0158">Chromosome</keyword>
<comment type="subcellular location">
    <subcellularLocation>
        <location evidence="3">Chromosome</location>
        <location evidence="3">Centromere</location>
        <location evidence="3">Kinetochore</location>
    </subcellularLocation>
    <subcellularLocation>
        <location evidence="2">Cytoplasm</location>
        <location evidence="2">Cytoskeleton</location>
        <location evidence="2">Spindle</location>
    </subcellularLocation>
    <subcellularLocation>
        <location evidence="1">Nucleus</location>
    </subcellularLocation>
</comment>
<evidence type="ECO:0000256" key="16">
    <source>
        <dbReference type="ARBA" id="ARBA00030566"/>
    </source>
</evidence>
<reference evidence="18" key="1">
    <citation type="submission" date="2022-07" db="EMBL/GenBank/DDBJ databases">
        <title>Phylogenomic reconstructions and comparative analyses of Kickxellomycotina fungi.</title>
        <authorList>
            <person name="Reynolds N.K."/>
            <person name="Stajich J.E."/>
            <person name="Barry K."/>
            <person name="Grigoriev I.V."/>
            <person name="Crous P."/>
            <person name="Smith M.E."/>
        </authorList>
    </citation>
    <scope>NUCLEOTIDE SEQUENCE</scope>
    <source>
        <strain evidence="18">RSA 476</strain>
    </source>
</reference>
<dbReference type="InterPro" id="IPR013958">
    <property type="entry name" value="DASH_Dad1"/>
</dbReference>
<keyword evidence="9" id="KW-0493">Microtubule</keyword>
<evidence type="ECO:0000256" key="17">
    <source>
        <dbReference type="SAM" id="MobiDB-lite"/>
    </source>
</evidence>
<evidence type="ECO:0000256" key="11">
    <source>
        <dbReference type="ARBA" id="ARBA00022838"/>
    </source>
</evidence>
<dbReference type="GO" id="GO:0051301">
    <property type="term" value="P:cell division"/>
    <property type="evidence" value="ECO:0007669"/>
    <property type="project" value="UniProtKB-KW"/>
</dbReference>
<evidence type="ECO:0000256" key="6">
    <source>
        <dbReference type="ARBA" id="ARBA00022454"/>
    </source>
</evidence>
<dbReference type="Pfam" id="PF08649">
    <property type="entry name" value="DASH_Dad1"/>
    <property type="match status" value="1"/>
</dbReference>
<dbReference type="Proteomes" id="UP001140074">
    <property type="component" value="Unassembled WGS sequence"/>
</dbReference>
<keyword evidence="12" id="KW-0206">Cytoskeleton</keyword>
<dbReference type="GO" id="GO:0051010">
    <property type="term" value="F:microtubule plus-end binding"/>
    <property type="evidence" value="ECO:0007669"/>
    <property type="project" value="TreeGrafter"/>
</dbReference>
<gene>
    <name evidence="18" type="primary">DAD1</name>
    <name evidence="18" type="ORF">GGH94_002179</name>
</gene>
<evidence type="ECO:0000256" key="13">
    <source>
        <dbReference type="ARBA" id="ARBA00023242"/>
    </source>
</evidence>
<protein>
    <recommendedName>
        <fullName evidence="5">DASH complex subunit DAD1</fullName>
    </recommendedName>
    <alternativeName>
        <fullName evidence="16">Outer kinetochore protein DAD1</fullName>
    </alternativeName>
</protein>
<dbReference type="GO" id="GO:0042729">
    <property type="term" value="C:DASH complex"/>
    <property type="evidence" value="ECO:0007669"/>
    <property type="project" value="InterPro"/>
</dbReference>
<dbReference type="EMBL" id="JANBUY010000058">
    <property type="protein sequence ID" value="KAJ2865488.1"/>
    <property type="molecule type" value="Genomic_DNA"/>
</dbReference>
<evidence type="ECO:0000256" key="1">
    <source>
        <dbReference type="ARBA" id="ARBA00004123"/>
    </source>
</evidence>
<dbReference type="GO" id="GO:0072686">
    <property type="term" value="C:mitotic spindle"/>
    <property type="evidence" value="ECO:0007669"/>
    <property type="project" value="InterPro"/>
</dbReference>
<keyword evidence="11" id="KW-0995">Kinetochore</keyword>
<keyword evidence="10" id="KW-0498">Mitosis</keyword>
<keyword evidence="19" id="KW-1185">Reference proteome</keyword>
<evidence type="ECO:0000256" key="10">
    <source>
        <dbReference type="ARBA" id="ARBA00022776"/>
    </source>
</evidence>
<comment type="caution">
    <text evidence="18">The sequence shown here is derived from an EMBL/GenBank/DDBJ whole genome shotgun (WGS) entry which is preliminary data.</text>
</comment>
<proteinExistence type="inferred from homology"/>
<keyword evidence="13" id="KW-0539">Nucleus</keyword>
<evidence type="ECO:0000256" key="12">
    <source>
        <dbReference type="ARBA" id="ARBA00023212"/>
    </source>
</evidence>
<keyword evidence="14" id="KW-0131">Cell cycle</keyword>
<feature type="region of interest" description="Disordered" evidence="17">
    <location>
        <begin position="74"/>
        <end position="143"/>
    </location>
</feature>
<evidence type="ECO:0000256" key="9">
    <source>
        <dbReference type="ARBA" id="ARBA00022701"/>
    </source>
</evidence>
<name>A0A9W8IR67_9FUNG</name>
<dbReference type="AlphaFoldDB" id="A0A9W8IR67"/>
<dbReference type="GO" id="GO:0044732">
    <property type="term" value="C:mitotic spindle pole body"/>
    <property type="evidence" value="ECO:0007669"/>
    <property type="project" value="TreeGrafter"/>
</dbReference>
<dbReference type="GO" id="GO:0005876">
    <property type="term" value="C:spindle microtubule"/>
    <property type="evidence" value="ECO:0007669"/>
    <property type="project" value="TreeGrafter"/>
</dbReference>
<keyword evidence="8" id="KW-0132">Cell division</keyword>
<evidence type="ECO:0000313" key="19">
    <source>
        <dbReference type="Proteomes" id="UP001140074"/>
    </source>
</evidence>
<evidence type="ECO:0000256" key="7">
    <source>
        <dbReference type="ARBA" id="ARBA00022490"/>
    </source>
</evidence>
<sequence length="143" mass="15563">MDRTDAPTASYASRPQYEREKERLIVEINQGMDIVNRNLLQLNQNLESAISLGSNFGRIASLWSEFGIIINPPMEEDAGAAGNSSPNVGNEEDGMSGDEAYVGNATNEAGEDPGNDHDYELGDDDDDDDHPDYACESMMDDGV</sequence>
<evidence type="ECO:0000256" key="2">
    <source>
        <dbReference type="ARBA" id="ARBA00004186"/>
    </source>
</evidence>
<evidence type="ECO:0000256" key="14">
    <source>
        <dbReference type="ARBA" id="ARBA00023306"/>
    </source>
</evidence>
<evidence type="ECO:0000256" key="4">
    <source>
        <dbReference type="ARBA" id="ARBA00010146"/>
    </source>
</evidence>
<comment type="similarity">
    <text evidence="4">Belongs to the DASH complex DAD1 family.</text>
</comment>
<organism evidence="18 19">
    <name type="scientific">Coemansia aciculifera</name>
    <dbReference type="NCBI Taxonomy" id="417176"/>
    <lineage>
        <taxon>Eukaryota</taxon>
        <taxon>Fungi</taxon>
        <taxon>Fungi incertae sedis</taxon>
        <taxon>Zoopagomycota</taxon>
        <taxon>Kickxellomycotina</taxon>
        <taxon>Kickxellomycetes</taxon>
        <taxon>Kickxellales</taxon>
        <taxon>Kickxellaceae</taxon>
        <taxon>Coemansia</taxon>
    </lineage>
</organism>
<dbReference type="PANTHER" id="PTHR28025:SF1">
    <property type="entry name" value="DASH COMPLEX SUBUNIT DAD1"/>
    <property type="match status" value="1"/>
</dbReference>
<keyword evidence="15" id="KW-0137">Centromere</keyword>
<feature type="compositionally biased region" description="Acidic residues" evidence="17">
    <location>
        <begin position="121"/>
        <end position="130"/>
    </location>
</feature>
<evidence type="ECO:0000256" key="8">
    <source>
        <dbReference type="ARBA" id="ARBA00022618"/>
    </source>
</evidence>